<keyword evidence="1" id="KW-0812">Transmembrane</keyword>
<keyword evidence="1" id="KW-1133">Transmembrane helix</keyword>
<protein>
    <submittedName>
        <fullName evidence="2">Uncharacterized protein</fullName>
    </submittedName>
</protein>
<feature type="transmembrane region" description="Helical" evidence="1">
    <location>
        <begin position="129"/>
        <end position="147"/>
    </location>
</feature>
<evidence type="ECO:0000313" key="2">
    <source>
        <dbReference type="EMBL" id="MPM38217.1"/>
    </source>
</evidence>
<accession>A0A644ZC09</accession>
<evidence type="ECO:0000256" key="1">
    <source>
        <dbReference type="SAM" id="Phobius"/>
    </source>
</evidence>
<feature type="transmembrane region" description="Helical" evidence="1">
    <location>
        <begin position="81"/>
        <end position="98"/>
    </location>
</feature>
<dbReference type="EMBL" id="VSSQ01008209">
    <property type="protein sequence ID" value="MPM38217.1"/>
    <property type="molecule type" value="Genomic_DNA"/>
</dbReference>
<name>A0A644ZC09_9ZZZZ</name>
<feature type="transmembrane region" description="Helical" evidence="1">
    <location>
        <begin position="105"/>
        <end position="123"/>
    </location>
</feature>
<sequence>MPDGYSAPLWLAVAPQLIVTALLVFVLALGTILFFSVRKAKKRQQSFFNKPAYRTFFNFFLPLTTGGIFCLALLLNGYVGIVAPVMLLFYGVSLINAAKYTYGSIFGLGCAEIVLGLLCAFFPGKGLLFWSAGFGVLHILYGIYFYVSIERKERLS</sequence>
<dbReference type="AlphaFoldDB" id="A0A644ZC09"/>
<reference evidence="2" key="1">
    <citation type="submission" date="2019-08" db="EMBL/GenBank/DDBJ databases">
        <authorList>
            <person name="Kucharzyk K."/>
            <person name="Murdoch R.W."/>
            <person name="Higgins S."/>
            <person name="Loffler F."/>
        </authorList>
    </citation>
    <scope>NUCLEOTIDE SEQUENCE</scope>
</reference>
<proteinExistence type="predicted"/>
<organism evidence="2">
    <name type="scientific">bioreactor metagenome</name>
    <dbReference type="NCBI Taxonomy" id="1076179"/>
    <lineage>
        <taxon>unclassified sequences</taxon>
        <taxon>metagenomes</taxon>
        <taxon>ecological metagenomes</taxon>
    </lineage>
</organism>
<feature type="transmembrane region" description="Helical" evidence="1">
    <location>
        <begin position="12"/>
        <end position="35"/>
    </location>
</feature>
<feature type="transmembrane region" description="Helical" evidence="1">
    <location>
        <begin position="56"/>
        <end position="75"/>
    </location>
</feature>
<comment type="caution">
    <text evidence="2">The sequence shown here is derived from an EMBL/GenBank/DDBJ whole genome shotgun (WGS) entry which is preliminary data.</text>
</comment>
<gene>
    <name evidence="2" type="ORF">SDC9_84846</name>
</gene>
<keyword evidence="1" id="KW-0472">Membrane</keyword>